<evidence type="ECO:0000313" key="1">
    <source>
        <dbReference type="EMBL" id="RDX73934.1"/>
    </source>
</evidence>
<evidence type="ECO:0008006" key="3">
    <source>
        <dbReference type="Google" id="ProtNLM"/>
    </source>
</evidence>
<reference evidence="1" key="1">
    <citation type="submission" date="2018-05" db="EMBL/GenBank/DDBJ databases">
        <title>Draft genome of Mucuna pruriens seed.</title>
        <authorList>
            <person name="Nnadi N.E."/>
            <person name="Vos R."/>
            <person name="Hasami M.H."/>
            <person name="Devisetty U.K."/>
            <person name="Aguiy J.C."/>
        </authorList>
    </citation>
    <scope>NUCLEOTIDE SEQUENCE [LARGE SCALE GENOMIC DNA]</scope>
    <source>
        <strain evidence="1">JCA_2017</strain>
    </source>
</reference>
<accession>A0A371F6K2</accession>
<dbReference type="AlphaFoldDB" id="A0A371F6K2"/>
<proteinExistence type="predicted"/>
<comment type="caution">
    <text evidence="1">The sequence shown here is derived from an EMBL/GenBank/DDBJ whole genome shotgun (WGS) entry which is preliminary data.</text>
</comment>
<dbReference type="PANTHER" id="PTHR35046:SF9">
    <property type="entry name" value="RNA-DIRECTED DNA POLYMERASE"/>
    <property type="match status" value="1"/>
</dbReference>
<keyword evidence="2" id="KW-1185">Reference proteome</keyword>
<gene>
    <name evidence="1" type="ORF">CR513_46379</name>
</gene>
<dbReference type="Proteomes" id="UP000257109">
    <property type="component" value="Unassembled WGS sequence"/>
</dbReference>
<evidence type="ECO:0000313" key="2">
    <source>
        <dbReference type="Proteomes" id="UP000257109"/>
    </source>
</evidence>
<name>A0A371F6K2_MUCPR</name>
<dbReference type="EMBL" id="QJKJ01010348">
    <property type="protein sequence ID" value="RDX73934.1"/>
    <property type="molecule type" value="Genomic_DNA"/>
</dbReference>
<protein>
    <recommendedName>
        <fullName evidence="3">Reverse transcriptase RNase H-like domain-containing protein</fullName>
    </recommendedName>
</protein>
<organism evidence="1 2">
    <name type="scientific">Mucuna pruriens</name>
    <name type="common">Velvet bean</name>
    <name type="synonym">Dolichos pruriens</name>
    <dbReference type="NCBI Taxonomy" id="157652"/>
    <lineage>
        <taxon>Eukaryota</taxon>
        <taxon>Viridiplantae</taxon>
        <taxon>Streptophyta</taxon>
        <taxon>Embryophyta</taxon>
        <taxon>Tracheophyta</taxon>
        <taxon>Spermatophyta</taxon>
        <taxon>Magnoliopsida</taxon>
        <taxon>eudicotyledons</taxon>
        <taxon>Gunneridae</taxon>
        <taxon>Pentapetalae</taxon>
        <taxon>rosids</taxon>
        <taxon>fabids</taxon>
        <taxon>Fabales</taxon>
        <taxon>Fabaceae</taxon>
        <taxon>Papilionoideae</taxon>
        <taxon>50 kb inversion clade</taxon>
        <taxon>NPAAA clade</taxon>
        <taxon>indigoferoid/millettioid clade</taxon>
        <taxon>Phaseoleae</taxon>
        <taxon>Mucuna</taxon>
    </lineage>
</organism>
<dbReference type="PANTHER" id="PTHR35046">
    <property type="entry name" value="ZINC KNUCKLE (CCHC-TYPE) FAMILY PROTEIN"/>
    <property type="match status" value="1"/>
</dbReference>
<sequence>MVRLASPMGLFLSGTESGYDNYFFPKEFVIQSDHECLEYIKGQDKLNKKHLKWVEFLKQFPYVIKQKMDLFEALGDGSVWETFMLSGTILLVERGVGLGARKGEKVVMNMGGRFLYLVETSSP</sequence>
<dbReference type="OrthoDB" id="1433828at2759"/>
<feature type="non-terminal residue" evidence="1">
    <location>
        <position position="1"/>
    </location>
</feature>